<dbReference type="EMBL" id="CP039355">
    <property type="protein sequence ID" value="QCE15300.1"/>
    <property type="molecule type" value="Genomic_DNA"/>
</dbReference>
<sequence>MFKIIDICIACVEKNYSGILAHHMGSKLDENMSQNNTDIKDINNFAITINKKSSQSSGNSSN</sequence>
<dbReference type="AlphaFoldDB" id="A0A4D6NN80"/>
<keyword evidence="2" id="KW-1185">Reference proteome</keyword>
<protein>
    <submittedName>
        <fullName evidence="1">Uncharacterized protein</fullName>
    </submittedName>
</protein>
<dbReference type="Proteomes" id="UP000501690">
    <property type="component" value="Linkage Group LG11"/>
</dbReference>
<evidence type="ECO:0000313" key="1">
    <source>
        <dbReference type="EMBL" id="QCE15300.1"/>
    </source>
</evidence>
<evidence type="ECO:0000313" key="2">
    <source>
        <dbReference type="Proteomes" id="UP000501690"/>
    </source>
</evidence>
<gene>
    <name evidence="1" type="ORF">DEO72_LG11g2309</name>
</gene>
<accession>A0A4D6NN80</accession>
<proteinExistence type="predicted"/>
<reference evidence="1 2" key="1">
    <citation type="submission" date="2019-04" db="EMBL/GenBank/DDBJ databases">
        <title>An improved genome assembly and genetic linkage map for asparagus bean, Vigna unguiculata ssp. sesquipedialis.</title>
        <authorList>
            <person name="Xia Q."/>
            <person name="Zhang R."/>
            <person name="Dong Y."/>
        </authorList>
    </citation>
    <scope>NUCLEOTIDE SEQUENCE [LARGE SCALE GENOMIC DNA]</scope>
    <source>
        <tissue evidence="1">Leaf</tissue>
    </source>
</reference>
<organism evidence="1 2">
    <name type="scientific">Vigna unguiculata</name>
    <name type="common">Cowpea</name>
    <dbReference type="NCBI Taxonomy" id="3917"/>
    <lineage>
        <taxon>Eukaryota</taxon>
        <taxon>Viridiplantae</taxon>
        <taxon>Streptophyta</taxon>
        <taxon>Embryophyta</taxon>
        <taxon>Tracheophyta</taxon>
        <taxon>Spermatophyta</taxon>
        <taxon>Magnoliopsida</taxon>
        <taxon>eudicotyledons</taxon>
        <taxon>Gunneridae</taxon>
        <taxon>Pentapetalae</taxon>
        <taxon>rosids</taxon>
        <taxon>fabids</taxon>
        <taxon>Fabales</taxon>
        <taxon>Fabaceae</taxon>
        <taxon>Papilionoideae</taxon>
        <taxon>50 kb inversion clade</taxon>
        <taxon>NPAAA clade</taxon>
        <taxon>indigoferoid/millettioid clade</taxon>
        <taxon>Phaseoleae</taxon>
        <taxon>Vigna</taxon>
    </lineage>
</organism>
<name>A0A4D6NN80_VIGUN</name>